<reference evidence="2" key="1">
    <citation type="submission" date="2021-05" db="EMBL/GenBank/DDBJ databases">
        <authorList>
            <person name="Pietrasiak N."/>
            <person name="Ward R."/>
            <person name="Stajich J.E."/>
            <person name="Kurbessoian T."/>
        </authorList>
    </citation>
    <scope>NUCLEOTIDE SEQUENCE</scope>
    <source>
        <strain evidence="2">GSE-TBD4-15B</strain>
    </source>
</reference>
<feature type="transmembrane region" description="Helical" evidence="1">
    <location>
        <begin position="12"/>
        <end position="31"/>
    </location>
</feature>
<organism evidence="2 3">
    <name type="scientific">Pegethrix bostrychoides GSE-TBD4-15B</name>
    <dbReference type="NCBI Taxonomy" id="2839662"/>
    <lineage>
        <taxon>Bacteria</taxon>
        <taxon>Bacillati</taxon>
        <taxon>Cyanobacteriota</taxon>
        <taxon>Cyanophyceae</taxon>
        <taxon>Oculatellales</taxon>
        <taxon>Oculatellaceae</taxon>
        <taxon>Pegethrix</taxon>
    </lineage>
</organism>
<evidence type="ECO:0000256" key="1">
    <source>
        <dbReference type="SAM" id="Phobius"/>
    </source>
</evidence>
<name>A0A951P994_9CYAN</name>
<accession>A0A951P994</accession>
<protein>
    <submittedName>
        <fullName evidence="2">Uncharacterized protein</fullName>
    </submittedName>
</protein>
<evidence type="ECO:0000313" key="3">
    <source>
        <dbReference type="Proteomes" id="UP000707356"/>
    </source>
</evidence>
<proteinExistence type="predicted"/>
<gene>
    <name evidence="2" type="ORF">KME07_07940</name>
</gene>
<keyword evidence="1" id="KW-1133">Transmembrane helix</keyword>
<dbReference type="AlphaFoldDB" id="A0A951P994"/>
<dbReference type="EMBL" id="JAHHHV010000040">
    <property type="protein sequence ID" value="MBW4465356.1"/>
    <property type="molecule type" value="Genomic_DNA"/>
</dbReference>
<sequence length="95" mass="10316">METLDSLVTYAYDLTLGGGAFYIGGSLILYLTKRWQQLEPRSKTAIQIPLALKAQQTEALALELEPPASKLEMAEPLPASQIAAPAELEILEDAD</sequence>
<keyword evidence="1" id="KW-0472">Membrane</keyword>
<keyword evidence="1" id="KW-0812">Transmembrane</keyword>
<dbReference type="Proteomes" id="UP000707356">
    <property type="component" value="Unassembled WGS sequence"/>
</dbReference>
<comment type="caution">
    <text evidence="2">The sequence shown here is derived from an EMBL/GenBank/DDBJ whole genome shotgun (WGS) entry which is preliminary data.</text>
</comment>
<reference evidence="2" key="2">
    <citation type="journal article" date="2022" name="Microbiol. Resour. Announc.">
        <title>Metagenome Sequencing to Explore Phylogenomics of Terrestrial Cyanobacteria.</title>
        <authorList>
            <person name="Ward R.D."/>
            <person name="Stajich J.E."/>
            <person name="Johansen J.R."/>
            <person name="Huntemann M."/>
            <person name="Clum A."/>
            <person name="Foster B."/>
            <person name="Foster B."/>
            <person name="Roux S."/>
            <person name="Palaniappan K."/>
            <person name="Varghese N."/>
            <person name="Mukherjee S."/>
            <person name="Reddy T.B.K."/>
            <person name="Daum C."/>
            <person name="Copeland A."/>
            <person name="Chen I.A."/>
            <person name="Ivanova N.N."/>
            <person name="Kyrpides N.C."/>
            <person name="Shapiro N."/>
            <person name="Eloe-Fadrosh E.A."/>
            <person name="Pietrasiak N."/>
        </authorList>
    </citation>
    <scope>NUCLEOTIDE SEQUENCE</scope>
    <source>
        <strain evidence="2">GSE-TBD4-15B</strain>
    </source>
</reference>
<evidence type="ECO:0000313" key="2">
    <source>
        <dbReference type="EMBL" id="MBW4465356.1"/>
    </source>
</evidence>